<accession>A0A512JMU3</accession>
<comment type="caution">
    <text evidence="1">The sequence shown here is derived from an EMBL/GenBank/DDBJ whole genome shotgun (WGS) entry which is preliminary data.</text>
</comment>
<sequence length="62" mass="6188">MTGLFLGSLAIAAAVALVTAPITPRTAVARDQGPAPQVAVYQTSLASPVASVPGSVRTRPTD</sequence>
<gene>
    <name evidence="1" type="ORF">MGN01_31310</name>
</gene>
<dbReference type="Proteomes" id="UP000321750">
    <property type="component" value="Unassembled WGS sequence"/>
</dbReference>
<keyword evidence="2" id="KW-1185">Reference proteome</keyword>
<proteinExistence type="predicted"/>
<name>A0A512JMU3_9HYPH</name>
<evidence type="ECO:0000313" key="2">
    <source>
        <dbReference type="Proteomes" id="UP000321750"/>
    </source>
</evidence>
<organism evidence="1 2">
    <name type="scientific">Methylobacterium gnaphalii</name>
    <dbReference type="NCBI Taxonomy" id="1010610"/>
    <lineage>
        <taxon>Bacteria</taxon>
        <taxon>Pseudomonadati</taxon>
        <taxon>Pseudomonadota</taxon>
        <taxon>Alphaproteobacteria</taxon>
        <taxon>Hyphomicrobiales</taxon>
        <taxon>Methylobacteriaceae</taxon>
        <taxon>Methylobacterium</taxon>
    </lineage>
</organism>
<protein>
    <submittedName>
        <fullName evidence="1">Uncharacterized protein</fullName>
    </submittedName>
</protein>
<dbReference type="AlphaFoldDB" id="A0A512JMU3"/>
<evidence type="ECO:0000313" key="1">
    <source>
        <dbReference type="EMBL" id="GEP11286.1"/>
    </source>
</evidence>
<dbReference type="EMBL" id="BJZV01000017">
    <property type="protein sequence ID" value="GEP11286.1"/>
    <property type="molecule type" value="Genomic_DNA"/>
</dbReference>
<reference evidence="1 2" key="1">
    <citation type="submission" date="2019-07" db="EMBL/GenBank/DDBJ databases">
        <title>Whole genome shotgun sequence of Methylobacterium gnaphalii NBRC 107716.</title>
        <authorList>
            <person name="Hosoyama A."/>
            <person name="Uohara A."/>
            <person name="Ohji S."/>
            <person name="Ichikawa N."/>
        </authorList>
    </citation>
    <scope>NUCLEOTIDE SEQUENCE [LARGE SCALE GENOMIC DNA]</scope>
    <source>
        <strain evidence="1 2">NBRC 107716</strain>
    </source>
</reference>